<reference evidence="4 5" key="1">
    <citation type="journal article" date="2014" name="Nat. Commun.">
        <title>Klebsormidium flaccidum genome reveals primary factors for plant terrestrial adaptation.</title>
        <authorList>
            <person name="Hori K."/>
            <person name="Maruyama F."/>
            <person name="Fujisawa T."/>
            <person name="Togashi T."/>
            <person name="Yamamoto N."/>
            <person name="Seo M."/>
            <person name="Sato S."/>
            <person name="Yamada T."/>
            <person name="Mori H."/>
            <person name="Tajima N."/>
            <person name="Moriyama T."/>
            <person name="Ikeuchi M."/>
            <person name="Watanabe M."/>
            <person name="Wada H."/>
            <person name="Kobayashi K."/>
            <person name="Saito M."/>
            <person name="Masuda T."/>
            <person name="Sasaki-Sekimoto Y."/>
            <person name="Mashiguchi K."/>
            <person name="Awai K."/>
            <person name="Shimojima M."/>
            <person name="Masuda S."/>
            <person name="Iwai M."/>
            <person name="Nobusawa T."/>
            <person name="Narise T."/>
            <person name="Kondo S."/>
            <person name="Saito H."/>
            <person name="Sato R."/>
            <person name="Murakawa M."/>
            <person name="Ihara Y."/>
            <person name="Oshima-Yamada Y."/>
            <person name="Ohtaka K."/>
            <person name="Satoh M."/>
            <person name="Sonobe K."/>
            <person name="Ishii M."/>
            <person name="Ohtani R."/>
            <person name="Kanamori-Sato M."/>
            <person name="Honoki R."/>
            <person name="Miyazaki D."/>
            <person name="Mochizuki H."/>
            <person name="Umetsu J."/>
            <person name="Higashi K."/>
            <person name="Shibata D."/>
            <person name="Kamiya Y."/>
            <person name="Sato N."/>
            <person name="Nakamura Y."/>
            <person name="Tabata S."/>
            <person name="Ida S."/>
            <person name="Kurokawa K."/>
            <person name="Ohta H."/>
        </authorList>
    </citation>
    <scope>NUCLEOTIDE SEQUENCE [LARGE SCALE GENOMIC DNA]</scope>
    <source>
        <strain evidence="4 5">NIES-2285</strain>
    </source>
</reference>
<dbReference type="EMBL" id="DF237023">
    <property type="protein sequence ID" value="GAQ81201.1"/>
    <property type="molecule type" value="Genomic_DNA"/>
</dbReference>
<gene>
    <name evidence="4" type="ORF">KFL_000740020</name>
</gene>
<feature type="compositionally biased region" description="Basic and acidic residues" evidence="1">
    <location>
        <begin position="234"/>
        <end position="243"/>
    </location>
</feature>
<evidence type="ECO:0000313" key="4">
    <source>
        <dbReference type="EMBL" id="GAQ81201.1"/>
    </source>
</evidence>
<dbReference type="OrthoDB" id="17458at2759"/>
<dbReference type="Proteomes" id="UP000054558">
    <property type="component" value="Unassembled WGS sequence"/>
</dbReference>
<dbReference type="SMART" id="SM00849">
    <property type="entry name" value="Lactamase_B"/>
    <property type="match status" value="1"/>
</dbReference>
<keyword evidence="2" id="KW-0472">Membrane</keyword>
<evidence type="ECO:0000259" key="3">
    <source>
        <dbReference type="SMART" id="SM00849"/>
    </source>
</evidence>
<dbReference type="SUPFAM" id="SSF56281">
    <property type="entry name" value="Metallo-hydrolase/oxidoreductase"/>
    <property type="match status" value="1"/>
</dbReference>
<dbReference type="STRING" id="105231.A0A1Y1HW43"/>
<feature type="compositionally biased region" description="Basic and acidic residues" evidence="1">
    <location>
        <begin position="291"/>
        <end position="306"/>
    </location>
</feature>
<keyword evidence="2" id="KW-1133">Transmembrane helix</keyword>
<dbReference type="AlphaFoldDB" id="A0A1Y1HW43"/>
<dbReference type="GO" id="GO:0016787">
    <property type="term" value="F:hydrolase activity"/>
    <property type="evidence" value="ECO:0007669"/>
    <property type="project" value="UniProtKB-KW"/>
</dbReference>
<evidence type="ECO:0000256" key="1">
    <source>
        <dbReference type="SAM" id="MobiDB-lite"/>
    </source>
</evidence>
<dbReference type="InterPro" id="IPR050662">
    <property type="entry name" value="Sec-metab_biosynth-thioest"/>
</dbReference>
<feature type="domain" description="Metallo-beta-lactamase" evidence="3">
    <location>
        <begin position="220"/>
        <end position="519"/>
    </location>
</feature>
<organism evidence="4 5">
    <name type="scientific">Klebsormidium nitens</name>
    <name type="common">Green alga</name>
    <name type="synonym">Ulothrix nitens</name>
    <dbReference type="NCBI Taxonomy" id="105231"/>
    <lineage>
        <taxon>Eukaryota</taxon>
        <taxon>Viridiplantae</taxon>
        <taxon>Streptophyta</taxon>
        <taxon>Klebsormidiophyceae</taxon>
        <taxon>Klebsormidiales</taxon>
        <taxon>Klebsormidiaceae</taxon>
        <taxon>Klebsormidium</taxon>
    </lineage>
</organism>
<feature type="transmembrane region" description="Helical" evidence="2">
    <location>
        <begin position="631"/>
        <end position="650"/>
    </location>
</feature>
<dbReference type="PANTHER" id="PTHR23131">
    <property type="entry name" value="ENDORIBONUCLEASE LACTB2"/>
    <property type="match status" value="1"/>
</dbReference>
<sequence length="657" mass="71384">MTSHQDNGDGRQVALLIQSGPASAAAVLVVKQAHDIDSNLWELPTLSLSAAEDETERAVLEEQAQGDPALQQEGAIDALVCAKKMMDELAKKLYPGRVTFQPLKLIVEPDFGPREPMQTAVIKANVEADFDKLDKQSVMMVTQKRAMKWLSEGSDRAFPMIGPLALHILLSNQPVVSSLHPAKLGDIEGAMEYPPGFLLLPLRSSTLPPFKSTTLVAYAPASAYKIEGEAAKIKIEDDDRREGTQGQETEPSEKDTDSTSGRTGEASGSGVKGESGATGQSKAKSKPPLPKGKEKAASRPEIKEEPPAGGTNRGRFDPLRKLPAAAKEKRAQEAEKRRQEKAESLRHAGEKRHEGARIRGTCLLVDPGGKTDLEGRKQMRKVVENLPGPPVVFITHHHIDHVNALSVVERHCPDALVVGHMKTLVRIETVAPALRRHPVAGGDVLAIAGQDILVVSAPGHTDGHLALFHAPSRMLIAGDHCVGHGSAVLDANAGADMQEYFDTTERFQELRPRLLVLMHGRPSFTPRAMLRQYKEHRQKREDKISQVIQGGARTMLDVLRTAYSDTPKYLWSIAAGNVLLHVGRLEKLGKLPEDFHVEKFQEESTSTTTSVRLLCVATGEALGLQGSRGTAVAWTLGIASVVGITAFVVVRWRKSQT</sequence>
<dbReference type="PANTHER" id="PTHR23131:SF0">
    <property type="entry name" value="ENDORIBONUCLEASE LACTB2"/>
    <property type="match status" value="1"/>
</dbReference>
<dbReference type="InterPro" id="IPR001279">
    <property type="entry name" value="Metallo-B-lactamas"/>
</dbReference>
<keyword evidence="4" id="KW-0378">Hydrolase</keyword>
<dbReference type="InterPro" id="IPR036388">
    <property type="entry name" value="WH-like_DNA-bd_sf"/>
</dbReference>
<keyword evidence="5" id="KW-1185">Reference proteome</keyword>
<name>A0A1Y1HW43_KLENI</name>
<dbReference type="Gene3D" id="1.10.10.10">
    <property type="entry name" value="Winged helix-like DNA-binding domain superfamily/Winged helix DNA-binding domain"/>
    <property type="match status" value="1"/>
</dbReference>
<keyword evidence="2" id="KW-0812">Transmembrane</keyword>
<feature type="compositionally biased region" description="Basic and acidic residues" evidence="1">
    <location>
        <begin position="314"/>
        <end position="354"/>
    </location>
</feature>
<dbReference type="InterPro" id="IPR036866">
    <property type="entry name" value="RibonucZ/Hydroxyglut_hydro"/>
</dbReference>
<dbReference type="Pfam" id="PF00753">
    <property type="entry name" value="Lactamase_B"/>
    <property type="match status" value="1"/>
</dbReference>
<evidence type="ECO:0000256" key="2">
    <source>
        <dbReference type="SAM" id="Phobius"/>
    </source>
</evidence>
<evidence type="ECO:0000313" key="5">
    <source>
        <dbReference type="Proteomes" id="UP000054558"/>
    </source>
</evidence>
<proteinExistence type="predicted"/>
<dbReference type="Gene3D" id="3.60.15.10">
    <property type="entry name" value="Ribonuclease Z/Hydroxyacylglutathione hydrolase-like"/>
    <property type="match status" value="1"/>
</dbReference>
<feature type="region of interest" description="Disordered" evidence="1">
    <location>
        <begin position="234"/>
        <end position="354"/>
    </location>
</feature>
<protein>
    <submittedName>
        <fullName evidence="4">Metallo-hydrolase/oxidoreductase superfamily protein</fullName>
    </submittedName>
</protein>
<accession>A0A1Y1HW43</accession>